<evidence type="ECO:0000256" key="6">
    <source>
        <dbReference type="RuleBase" id="RU003422"/>
    </source>
</evidence>
<dbReference type="InterPro" id="IPR020584">
    <property type="entry name" value="DNA_recomb/repair_RecA_CS"/>
</dbReference>
<dbReference type="InterPro" id="IPR049261">
    <property type="entry name" value="RecA-like_C"/>
</dbReference>
<evidence type="ECO:0000256" key="5">
    <source>
        <dbReference type="ARBA" id="ARBA00023172"/>
    </source>
</evidence>
<dbReference type="CDD" id="cd00983">
    <property type="entry name" value="RecA"/>
    <property type="match status" value="1"/>
</dbReference>
<dbReference type="Gene3D" id="3.40.50.300">
    <property type="entry name" value="P-loop containing nucleotide triphosphate hydrolases"/>
    <property type="match status" value="1"/>
</dbReference>
<dbReference type="PROSITE" id="PS00321">
    <property type="entry name" value="RECA_1"/>
    <property type="match status" value="1"/>
</dbReference>
<keyword evidence="7" id="KW-0227">DNA damage</keyword>
<accession>A0ABP0UYK5</accession>
<organism evidence="11 12">
    <name type="scientific">Sphagnum troendelagicum</name>
    <dbReference type="NCBI Taxonomy" id="128251"/>
    <lineage>
        <taxon>Eukaryota</taxon>
        <taxon>Viridiplantae</taxon>
        <taxon>Streptophyta</taxon>
        <taxon>Embryophyta</taxon>
        <taxon>Bryophyta</taxon>
        <taxon>Sphagnophytina</taxon>
        <taxon>Sphagnopsida</taxon>
        <taxon>Sphagnales</taxon>
        <taxon>Sphagnaceae</taxon>
        <taxon>Sphagnum</taxon>
    </lineage>
</organism>
<name>A0ABP0UYK5_9BRYO</name>
<evidence type="ECO:0000313" key="11">
    <source>
        <dbReference type="EMBL" id="CAK9233314.1"/>
    </source>
</evidence>
<dbReference type="Proteomes" id="UP001497512">
    <property type="component" value="Chromosome 8"/>
</dbReference>
<dbReference type="SUPFAM" id="SSF54752">
    <property type="entry name" value="RecA protein, C-terminal domain"/>
    <property type="match status" value="1"/>
</dbReference>
<dbReference type="PROSITE" id="PS50162">
    <property type="entry name" value="RECA_2"/>
    <property type="match status" value="1"/>
</dbReference>
<dbReference type="Pfam" id="PF21096">
    <property type="entry name" value="RecA_C"/>
    <property type="match status" value="1"/>
</dbReference>
<keyword evidence="12" id="KW-1185">Reference proteome</keyword>
<evidence type="ECO:0000256" key="1">
    <source>
        <dbReference type="ARBA" id="ARBA00009391"/>
    </source>
</evidence>
<feature type="region of interest" description="Disordered" evidence="8">
    <location>
        <begin position="60"/>
        <end position="80"/>
    </location>
</feature>
<comment type="similarity">
    <text evidence="1 6">Belongs to the RecA family.</text>
</comment>
<dbReference type="EMBL" id="OZ019900">
    <property type="protein sequence ID" value="CAK9233314.1"/>
    <property type="molecule type" value="Genomic_DNA"/>
</dbReference>
<keyword evidence="4 7" id="KW-0238">DNA-binding</keyword>
<dbReference type="InterPro" id="IPR020587">
    <property type="entry name" value="RecA_monomer-monomer_interface"/>
</dbReference>
<evidence type="ECO:0000313" key="12">
    <source>
        <dbReference type="Proteomes" id="UP001497512"/>
    </source>
</evidence>
<dbReference type="Pfam" id="PF00154">
    <property type="entry name" value="RecA_N"/>
    <property type="match status" value="1"/>
</dbReference>
<dbReference type="PANTHER" id="PTHR45900:SF6">
    <property type="entry name" value="DNA REPAIR PROTEIN RECA HOMOLOG 3, MITOCHONDRIAL-RELATED"/>
    <property type="match status" value="1"/>
</dbReference>
<dbReference type="InterPro" id="IPR027417">
    <property type="entry name" value="P-loop_NTPase"/>
</dbReference>
<evidence type="ECO:0000259" key="9">
    <source>
        <dbReference type="PROSITE" id="PS50162"/>
    </source>
</evidence>
<evidence type="ECO:0000256" key="8">
    <source>
        <dbReference type="SAM" id="MobiDB-lite"/>
    </source>
</evidence>
<keyword evidence="5 7" id="KW-0233">DNA recombination</keyword>
<evidence type="ECO:0000256" key="3">
    <source>
        <dbReference type="ARBA" id="ARBA00022840"/>
    </source>
</evidence>
<evidence type="ECO:0000259" key="10">
    <source>
        <dbReference type="PROSITE" id="PS50163"/>
    </source>
</evidence>
<evidence type="ECO:0000256" key="2">
    <source>
        <dbReference type="ARBA" id="ARBA00022741"/>
    </source>
</evidence>
<sequence length="451" mass="50003">MAGVVQRARMLCRPFSFSEGLHRLFCARQHNAHPCISYRVNAVGVCRPTFFTNSVVDFSTGTKKGKGRQKQQQAESQPEDCKHHAMVECDERKHQLLQAAIAQVTKQYGKESVMWLGRNQHVHDDVISTGSLTLDIALGVGGLPKGRVVEIYGPEASGKTTLALHVIAEAQKLGKGFCLFVDAEHALDLQFAEGIGVNTRDLLFVQPDAAEQALETVDTFVRSGTFDVIVIDSVAALVPKAELEGEMGDSQMALQARLKALRKLTHSLNSAQTVLIFLNQTRHKLSTFGGMPSEVTAGGNALKFYASVRLNIKRKSHLKRGDEAYGNEVTVKVVKNKVAPPFKTAEFDIEFGRGISREGEILDLGVKHHLLKLSGSWYSYEEKNFANGKDNAKRYLREHKEFSDTLMKAIKDKLLGISSEVNSTRRMEGEDIADQEGTWEVDFEDEEEIAL</sequence>
<evidence type="ECO:0008006" key="13">
    <source>
        <dbReference type="Google" id="ProtNLM"/>
    </source>
</evidence>
<dbReference type="HAMAP" id="MF_00268">
    <property type="entry name" value="RecA"/>
    <property type="match status" value="1"/>
</dbReference>
<dbReference type="SMART" id="SM00382">
    <property type="entry name" value="AAA"/>
    <property type="match status" value="1"/>
</dbReference>
<reference evidence="11" key="1">
    <citation type="submission" date="2024-02" db="EMBL/GenBank/DDBJ databases">
        <authorList>
            <consortium name="ELIXIR-Norway"/>
            <consortium name="Elixir Norway"/>
        </authorList>
    </citation>
    <scope>NUCLEOTIDE SEQUENCE</scope>
</reference>
<dbReference type="SUPFAM" id="SSF52540">
    <property type="entry name" value="P-loop containing nucleoside triphosphate hydrolases"/>
    <property type="match status" value="1"/>
</dbReference>
<dbReference type="PROSITE" id="PS50163">
    <property type="entry name" value="RECA_3"/>
    <property type="match status" value="1"/>
</dbReference>
<dbReference type="NCBIfam" id="TIGR02012">
    <property type="entry name" value="tigrfam_recA"/>
    <property type="match status" value="1"/>
</dbReference>
<feature type="domain" description="RecA family profile 2" evidence="10">
    <location>
        <begin position="288"/>
        <end position="360"/>
    </location>
</feature>
<gene>
    <name evidence="11" type="ORF">CSSPTR1EN2_LOCUS21424</name>
</gene>
<keyword evidence="3 6" id="KW-0067">ATP-binding</keyword>
<dbReference type="InterPro" id="IPR013765">
    <property type="entry name" value="DNA_recomb/repair_RecA"/>
</dbReference>
<feature type="domain" description="RecA family profile 1" evidence="9">
    <location>
        <begin position="123"/>
        <end position="281"/>
    </location>
</feature>
<dbReference type="InterPro" id="IPR049428">
    <property type="entry name" value="RecA-like_N"/>
</dbReference>
<evidence type="ECO:0000256" key="4">
    <source>
        <dbReference type="ARBA" id="ARBA00023125"/>
    </source>
</evidence>
<protein>
    <recommendedName>
        <fullName evidence="13">Bacterial recombinase A</fullName>
    </recommendedName>
</protein>
<proteinExistence type="inferred from homology"/>
<dbReference type="PANTHER" id="PTHR45900">
    <property type="entry name" value="RECA"/>
    <property type="match status" value="1"/>
</dbReference>
<dbReference type="InterPro" id="IPR003593">
    <property type="entry name" value="AAA+_ATPase"/>
</dbReference>
<evidence type="ECO:0000256" key="7">
    <source>
        <dbReference type="RuleBase" id="RU004527"/>
    </source>
</evidence>
<dbReference type="InterPro" id="IPR023400">
    <property type="entry name" value="RecA_C_sf"/>
</dbReference>
<dbReference type="InterPro" id="IPR020588">
    <property type="entry name" value="RecA_ATP-bd"/>
</dbReference>
<keyword evidence="2 6" id="KW-0547">Nucleotide-binding</keyword>
<dbReference type="PRINTS" id="PR00142">
    <property type="entry name" value="RECA"/>
</dbReference>